<dbReference type="EMBL" id="OC855537">
    <property type="protein sequence ID" value="CAD7622186.1"/>
    <property type="molecule type" value="Genomic_DNA"/>
</dbReference>
<sequence>MSGLVGEVMSPLVRIIHFGPIIALSIIKCVFFTTLWLTSQWLRMTDSFIPFINYLLYYTFIAIVLYNFFSAVFVGPGFVPKGWRPESTQDIELMQFCGQCDGYKPARSHHCRRCDRCVMKMDHHCPWINNCTGYRNQCYFIVFLLSAVLGSIQSIVLLGMGLYRAFYVNWYLYNDRSDRLVYISMTSLLFTVFSIGLAIGVIVAVGGLLVIQLKIVVRNQTSIEEWIVTKAMGRKRDDVFVYPYNIGIWGNIKQVLFEPIHSGIEWPVIDGCNQYTLTVEQLLQKEEKRNRSVTCVAIEDYSGAWFPISKGWRICVSFPLTDEPRIGVTCGDHILVTRWKKHWLYGERLKTEAHKRERGWFPRRLVVQVHTAK</sequence>
<dbReference type="EC" id="2.3.1.225" evidence="7"/>
<evidence type="ECO:0000313" key="10">
    <source>
        <dbReference type="Proteomes" id="UP000759131"/>
    </source>
</evidence>
<evidence type="ECO:0000259" key="8">
    <source>
        <dbReference type="Pfam" id="PF01529"/>
    </source>
</evidence>
<proteinExistence type="inferred from homology"/>
<gene>
    <name evidence="9" type="ORF">OSB1V03_LOCUS2652</name>
</gene>
<dbReference type="InterPro" id="IPR001594">
    <property type="entry name" value="Palmitoyltrfase_DHHC"/>
</dbReference>
<dbReference type="OrthoDB" id="331948at2759"/>
<dbReference type="InterPro" id="IPR039859">
    <property type="entry name" value="PFA4/ZDH16/20/ERF2-like"/>
</dbReference>
<feature type="transmembrane region" description="Helical" evidence="7">
    <location>
        <begin position="12"/>
        <end position="37"/>
    </location>
</feature>
<protein>
    <recommendedName>
        <fullName evidence="7">Palmitoyltransferase</fullName>
        <ecNumber evidence="7">2.3.1.225</ecNumber>
    </recommendedName>
</protein>
<keyword evidence="10" id="KW-1185">Reference proteome</keyword>
<reference evidence="9" key="1">
    <citation type="submission" date="2020-11" db="EMBL/GenBank/DDBJ databases">
        <authorList>
            <person name="Tran Van P."/>
        </authorList>
    </citation>
    <scope>NUCLEOTIDE SEQUENCE</scope>
</reference>
<dbReference type="EMBL" id="CAJPIZ010000962">
    <property type="protein sequence ID" value="CAG2102616.1"/>
    <property type="molecule type" value="Genomic_DNA"/>
</dbReference>
<evidence type="ECO:0000256" key="2">
    <source>
        <dbReference type="ARBA" id="ARBA00022679"/>
    </source>
</evidence>
<keyword evidence="5 7" id="KW-0472">Membrane</keyword>
<evidence type="ECO:0000256" key="4">
    <source>
        <dbReference type="ARBA" id="ARBA00022989"/>
    </source>
</evidence>
<keyword evidence="2 7" id="KW-0808">Transferase</keyword>
<organism evidence="9">
    <name type="scientific">Medioppia subpectinata</name>
    <dbReference type="NCBI Taxonomy" id="1979941"/>
    <lineage>
        <taxon>Eukaryota</taxon>
        <taxon>Metazoa</taxon>
        <taxon>Ecdysozoa</taxon>
        <taxon>Arthropoda</taxon>
        <taxon>Chelicerata</taxon>
        <taxon>Arachnida</taxon>
        <taxon>Acari</taxon>
        <taxon>Acariformes</taxon>
        <taxon>Sarcoptiformes</taxon>
        <taxon>Oribatida</taxon>
        <taxon>Brachypylina</taxon>
        <taxon>Oppioidea</taxon>
        <taxon>Oppiidae</taxon>
        <taxon>Medioppia</taxon>
    </lineage>
</organism>
<evidence type="ECO:0000256" key="7">
    <source>
        <dbReference type="RuleBase" id="RU079119"/>
    </source>
</evidence>
<keyword evidence="6 7" id="KW-0012">Acyltransferase</keyword>
<keyword evidence="3 7" id="KW-0812">Transmembrane</keyword>
<dbReference type="Proteomes" id="UP000759131">
    <property type="component" value="Unassembled WGS sequence"/>
</dbReference>
<dbReference type="PANTHER" id="PTHR12246">
    <property type="entry name" value="PALMITOYLTRANSFERASE ZDHHC16"/>
    <property type="match status" value="1"/>
</dbReference>
<evidence type="ECO:0000256" key="6">
    <source>
        <dbReference type="ARBA" id="ARBA00023315"/>
    </source>
</evidence>
<accession>A0A7R9KHA7</accession>
<comment type="subcellular location">
    <subcellularLocation>
        <location evidence="1">Membrane</location>
        <topology evidence="1">Multi-pass membrane protein</topology>
    </subcellularLocation>
</comment>
<dbReference type="GO" id="GO:0016020">
    <property type="term" value="C:membrane"/>
    <property type="evidence" value="ECO:0007669"/>
    <property type="project" value="UniProtKB-SubCell"/>
</dbReference>
<dbReference type="PROSITE" id="PS50216">
    <property type="entry name" value="DHHC"/>
    <property type="match status" value="1"/>
</dbReference>
<comment type="catalytic activity">
    <reaction evidence="7">
        <text>L-cysteinyl-[protein] + hexadecanoyl-CoA = S-hexadecanoyl-L-cysteinyl-[protein] + CoA</text>
        <dbReference type="Rhea" id="RHEA:36683"/>
        <dbReference type="Rhea" id="RHEA-COMP:10131"/>
        <dbReference type="Rhea" id="RHEA-COMP:11032"/>
        <dbReference type="ChEBI" id="CHEBI:29950"/>
        <dbReference type="ChEBI" id="CHEBI:57287"/>
        <dbReference type="ChEBI" id="CHEBI:57379"/>
        <dbReference type="ChEBI" id="CHEBI:74151"/>
        <dbReference type="EC" id="2.3.1.225"/>
    </reaction>
</comment>
<evidence type="ECO:0000256" key="1">
    <source>
        <dbReference type="ARBA" id="ARBA00004141"/>
    </source>
</evidence>
<feature type="transmembrane region" description="Helical" evidence="7">
    <location>
        <begin position="57"/>
        <end position="79"/>
    </location>
</feature>
<comment type="similarity">
    <text evidence="7">Belongs to the DHHC palmitoyltransferase family.</text>
</comment>
<comment type="domain">
    <text evidence="7">The DHHC domain is required for palmitoyltransferase activity.</text>
</comment>
<keyword evidence="4 7" id="KW-1133">Transmembrane helix</keyword>
<name>A0A7R9KHA7_9ACAR</name>
<dbReference type="Pfam" id="PF01529">
    <property type="entry name" value="DHHC"/>
    <property type="match status" value="1"/>
</dbReference>
<evidence type="ECO:0000256" key="3">
    <source>
        <dbReference type="ARBA" id="ARBA00022692"/>
    </source>
</evidence>
<evidence type="ECO:0000256" key="5">
    <source>
        <dbReference type="ARBA" id="ARBA00023136"/>
    </source>
</evidence>
<dbReference type="AlphaFoldDB" id="A0A7R9KHA7"/>
<dbReference type="GO" id="GO:0019706">
    <property type="term" value="F:protein-cysteine S-palmitoyltransferase activity"/>
    <property type="evidence" value="ECO:0007669"/>
    <property type="project" value="UniProtKB-EC"/>
</dbReference>
<feature type="domain" description="Palmitoyltransferase DHHC" evidence="8">
    <location>
        <begin position="94"/>
        <end position="226"/>
    </location>
</feature>
<evidence type="ECO:0000313" key="9">
    <source>
        <dbReference type="EMBL" id="CAD7622186.1"/>
    </source>
</evidence>
<feature type="transmembrane region" description="Helical" evidence="7">
    <location>
        <begin position="180"/>
        <end position="211"/>
    </location>
</feature>
<feature type="transmembrane region" description="Helical" evidence="7">
    <location>
        <begin position="138"/>
        <end position="160"/>
    </location>
</feature>